<reference evidence="1 2" key="1">
    <citation type="journal article" date="2012" name="J. Bacteriol.">
        <title>Genome sequence of the cycloprodigiosin-producing bacterial strain Pseudoalteromonas rubra ATCC 29570(T).</title>
        <authorList>
            <person name="Xie B.B."/>
            <person name="Shu Y.L."/>
            <person name="Qin Q.L."/>
            <person name="Rong J.C."/>
            <person name="Zhang X.Y."/>
            <person name="Chen X.L."/>
            <person name="Zhou B.C."/>
            <person name="Zhang Y.Z."/>
        </authorList>
    </citation>
    <scope>NUCLEOTIDE SEQUENCE [LARGE SCALE GENOMIC DNA]</scope>
    <source>
        <strain evidence="1 2">DSM 6842</strain>
    </source>
</reference>
<evidence type="ECO:0000313" key="1">
    <source>
        <dbReference type="EMBL" id="KAF7787658.1"/>
    </source>
</evidence>
<proteinExistence type="predicted"/>
<organism evidence="1 2">
    <name type="scientific">Pseudoalteromonas rubra</name>
    <dbReference type="NCBI Taxonomy" id="43658"/>
    <lineage>
        <taxon>Bacteria</taxon>
        <taxon>Pseudomonadati</taxon>
        <taxon>Pseudomonadota</taxon>
        <taxon>Gammaproteobacteria</taxon>
        <taxon>Alteromonadales</taxon>
        <taxon>Pseudoalteromonadaceae</taxon>
        <taxon>Pseudoalteromonas</taxon>
    </lineage>
</organism>
<protein>
    <submittedName>
        <fullName evidence="1">Uncharacterized protein</fullName>
    </submittedName>
</protein>
<comment type="caution">
    <text evidence="1">The sequence shown here is derived from an EMBL/GenBank/DDBJ whole genome shotgun (WGS) entry which is preliminary data.</text>
</comment>
<evidence type="ECO:0000313" key="2">
    <source>
        <dbReference type="Proteomes" id="UP000016480"/>
    </source>
</evidence>
<name>A0A8T0CBB8_9GAMM</name>
<accession>A0A8T0CBB8</accession>
<dbReference type="Proteomes" id="UP000016480">
    <property type="component" value="Unassembled WGS sequence"/>
</dbReference>
<dbReference type="EMBL" id="AHCD03000029">
    <property type="protein sequence ID" value="KAF7787658.1"/>
    <property type="molecule type" value="Genomic_DNA"/>
</dbReference>
<dbReference type="AlphaFoldDB" id="A0A8T0CBB8"/>
<sequence length="46" mass="4796">MITQFVQCHHLVGLAENAPSAGQLCMPALISTAHRAGVTAQKKGAH</sequence>
<gene>
    <name evidence="1" type="ORF">PRUB_a5344</name>
</gene>